<reference evidence="1 2" key="1">
    <citation type="submission" date="2023-01" db="EMBL/GenBank/DDBJ databases">
        <title>Pseudomonas SA3-5T sp. nov., isolated from tidal flat sediment.</title>
        <authorList>
            <person name="Kim H.S."/>
            <person name="Kim J.-S."/>
            <person name="Suh M.K."/>
            <person name="Eom M.K."/>
            <person name="Lee J.-S."/>
        </authorList>
    </citation>
    <scope>NUCLEOTIDE SEQUENCE [LARGE SCALE GENOMIC DNA]</scope>
    <source>
        <strain evidence="1 2">SA3-5</strain>
    </source>
</reference>
<keyword evidence="2" id="KW-1185">Reference proteome</keyword>
<dbReference type="EMBL" id="JAQJZJ010000001">
    <property type="protein sequence ID" value="MDA7084772.1"/>
    <property type="molecule type" value="Genomic_DNA"/>
</dbReference>
<comment type="caution">
    <text evidence="1">The sequence shown here is derived from an EMBL/GenBank/DDBJ whole genome shotgun (WGS) entry which is preliminary data.</text>
</comment>
<dbReference type="RefSeq" id="WP_271345722.1">
    <property type="nucleotide sequence ID" value="NZ_JAQJZJ010000001.1"/>
</dbReference>
<gene>
    <name evidence="1" type="ORF">PH586_00025</name>
</gene>
<sequence>MSSVLFFYELVNSLAREEVDLIRQERSIVLSIGHAFPEATGIAVFRKFYAFCLPSDEAECCSARLQHLGRSLAKKMPGLCQEAMKHYESEGHADSNQLFRRVKGKKRLAFCREQYKDI</sequence>
<name>A0ABT4X8Q3_9PSED</name>
<accession>A0ABT4X8Q3</accession>
<protein>
    <submittedName>
        <fullName evidence="1">Uncharacterized protein</fullName>
    </submittedName>
</protein>
<dbReference type="Proteomes" id="UP001212042">
    <property type="component" value="Unassembled WGS sequence"/>
</dbReference>
<proteinExistence type="predicted"/>
<evidence type="ECO:0000313" key="2">
    <source>
        <dbReference type="Proteomes" id="UP001212042"/>
    </source>
</evidence>
<organism evidence="1 2">
    <name type="scientific">Pseudomonas aestuarii</name>
    <dbReference type="NCBI Taxonomy" id="3018340"/>
    <lineage>
        <taxon>Bacteria</taxon>
        <taxon>Pseudomonadati</taxon>
        <taxon>Pseudomonadota</taxon>
        <taxon>Gammaproteobacteria</taxon>
        <taxon>Pseudomonadales</taxon>
        <taxon>Pseudomonadaceae</taxon>
        <taxon>Pseudomonas</taxon>
    </lineage>
</organism>
<evidence type="ECO:0000313" key="1">
    <source>
        <dbReference type="EMBL" id="MDA7084772.1"/>
    </source>
</evidence>